<evidence type="ECO:0000313" key="4">
    <source>
        <dbReference type="EMBL" id="CAJ1395032.1"/>
    </source>
</evidence>
<proteinExistence type="predicted"/>
<evidence type="ECO:0000256" key="1">
    <source>
        <dbReference type="ARBA" id="ARBA00022490"/>
    </source>
</evidence>
<evidence type="ECO:0000256" key="2">
    <source>
        <dbReference type="ARBA" id="ARBA00023135"/>
    </source>
</evidence>
<keyword evidence="2" id="KW-0733">Signal recognition particle</keyword>
<sequence>MSRPGGMDISKWNIIYPNYINSKKTVQEGRRVGLEKARSGWIHSNSNSLSWEGFSGGHFLGLKPYATCILPRNGNLVLAKHITPCHFVIIDRTKHDIYIYIIFLHAYS</sequence>
<dbReference type="Pfam" id="PF01922">
    <property type="entry name" value="SRP19"/>
    <property type="match status" value="1"/>
</dbReference>
<dbReference type="AlphaFoldDB" id="A0AA36N5F3"/>
<evidence type="ECO:0008006" key="6">
    <source>
        <dbReference type="Google" id="ProtNLM"/>
    </source>
</evidence>
<dbReference type="Gene3D" id="3.30.56.30">
    <property type="entry name" value="Signal recognition particle, SRP19-like subunit"/>
    <property type="match status" value="1"/>
</dbReference>
<dbReference type="EMBL" id="CAUJNA010003035">
    <property type="protein sequence ID" value="CAJ1395032.1"/>
    <property type="molecule type" value="Genomic_DNA"/>
</dbReference>
<dbReference type="InterPro" id="IPR036521">
    <property type="entry name" value="SRP19-like_sf"/>
</dbReference>
<accession>A0AA36N5F3</accession>
<dbReference type="Proteomes" id="UP001178507">
    <property type="component" value="Unassembled WGS sequence"/>
</dbReference>
<comment type="caution">
    <text evidence="4">The sequence shown here is derived from an EMBL/GenBank/DDBJ whole genome shotgun (WGS) entry which is preliminary data.</text>
</comment>
<protein>
    <recommendedName>
        <fullName evidence="6">Signal recognition particle 19 kDa protein</fullName>
    </recommendedName>
</protein>
<evidence type="ECO:0000256" key="3">
    <source>
        <dbReference type="ARBA" id="ARBA00023274"/>
    </source>
</evidence>
<dbReference type="GO" id="GO:0008312">
    <property type="term" value="F:7S RNA binding"/>
    <property type="evidence" value="ECO:0007669"/>
    <property type="project" value="InterPro"/>
</dbReference>
<keyword evidence="3" id="KW-0687">Ribonucleoprotein</keyword>
<dbReference type="SUPFAM" id="SSF69695">
    <property type="entry name" value="SRP19"/>
    <property type="match status" value="1"/>
</dbReference>
<dbReference type="GO" id="GO:0006614">
    <property type="term" value="P:SRP-dependent cotranslational protein targeting to membrane"/>
    <property type="evidence" value="ECO:0007669"/>
    <property type="project" value="InterPro"/>
</dbReference>
<reference evidence="4" key="1">
    <citation type="submission" date="2023-08" db="EMBL/GenBank/DDBJ databases">
        <authorList>
            <person name="Chen Y."/>
            <person name="Shah S."/>
            <person name="Dougan E. K."/>
            <person name="Thang M."/>
            <person name="Chan C."/>
        </authorList>
    </citation>
    <scope>NUCLEOTIDE SEQUENCE</scope>
</reference>
<keyword evidence="5" id="KW-1185">Reference proteome</keyword>
<dbReference type="GO" id="GO:0005786">
    <property type="term" value="C:signal recognition particle, endoplasmic reticulum targeting"/>
    <property type="evidence" value="ECO:0007669"/>
    <property type="project" value="UniProtKB-KW"/>
</dbReference>
<keyword evidence="1" id="KW-0963">Cytoplasm</keyword>
<organism evidence="4 5">
    <name type="scientific">Effrenium voratum</name>
    <dbReference type="NCBI Taxonomy" id="2562239"/>
    <lineage>
        <taxon>Eukaryota</taxon>
        <taxon>Sar</taxon>
        <taxon>Alveolata</taxon>
        <taxon>Dinophyceae</taxon>
        <taxon>Suessiales</taxon>
        <taxon>Symbiodiniaceae</taxon>
        <taxon>Effrenium</taxon>
    </lineage>
</organism>
<dbReference type="InterPro" id="IPR002778">
    <property type="entry name" value="Signal_recog_particle_SRP19"/>
</dbReference>
<evidence type="ECO:0000313" key="5">
    <source>
        <dbReference type="Proteomes" id="UP001178507"/>
    </source>
</evidence>
<gene>
    <name evidence="4" type="ORF">EVOR1521_LOCUS19556</name>
</gene>
<name>A0AA36N5F3_9DINO</name>